<name>A0ABQ6D4H8_9HYPH</name>
<evidence type="ECO:0000313" key="1">
    <source>
        <dbReference type="EMBL" id="GLS44839.1"/>
    </source>
</evidence>
<gene>
    <name evidence="1" type="ORF">GCM10007884_28280</name>
</gene>
<evidence type="ECO:0000313" key="2">
    <source>
        <dbReference type="Proteomes" id="UP001156881"/>
    </source>
</evidence>
<sequence>MLDELPSKPREPVIVAFGPAKFEDHVSALVIAGLGQTFAEIGEARCEEPRRLGTEVSNNGVGG</sequence>
<keyword evidence="2" id="KW-1185">Reference proteome</keyword>
<proteinExistence type="predicted"/>
<dbReference type="Proteomes" id="UP001156881">
    <property type="component" value="Unassembled WGS sequence"/>
</dbReference>
<protein>
    <submittedName>
        <fullName evidence="1">Uncharacterized protein</fullName>
    </submittedName>
</protein>
<reference evidence="2" key="1">
    <citation type="journal article" date="2019" name="Int. J. Syst. Evol. Microbiol.">
        <title>The Global Catalogue of Microorganisms (GCM) 10K type strain sequencing project: providing services to taxonomists for standard genome sequencing and annotation.</title>
        <authorList>
            <consortium name="The Broad Institute Genomics Platform"/>
            <consortium name="The Broad Institute Genome Sequencing Center for Infectious Disease"/>
            <person name="Wu L."/>
            <person name="Ma J."/>
        </authorList>
    </citation>
    <scope>NUCLEOTIDE SEQUENCE [LARGE SCALE GENOMIC DNA]</scope>
    <source>
        <strain evidence="2">NBRC 107710</strain>
    </source>
</reference>
<accession>A0ABQ6D4H8</accession>
<comment type="caution">
    <text evidence="1">The sequence shown here is derived from an EMBL/GenBank/DDBJ whole genome shotgun (WGS) entry which is preliminary data.</text>
</comment>
<dbReference type="EMBL" id="BSPG01000015">
    <property type="protein sequence ID" value="GLS44839.1"/>
    <property type="molecule type" value="Genomic_DNA"/>
</dbReference>
<organism evidence="1 2">
    <name type="scientific">Methylobacterium brachythecii</name>
    <dbReference type="NCBI Taxonomy" id="1176177"/>
    <lineage>
        <taxon>Bacteria</taxon>
        <taxon>Pseudomonadati</taxon>
        <taxon>Pseudomonadota</taxon>
        <taxon>Alphaproteobacteria</taxon>
        <taxon>Hyphomicrobiales</taxon>
        <taxon>Methylobacteriaceae</taxon>
        <taxon>Methylobacterium</taxon>
    </lineage>
</organism>